<protein>
    <submittedName>
        <fullName evidence="4">RND efflux system, outer membrane lipoprotein CmeC</fullName>
    </submittedName>
</protein>
<accession>A0A081G231</accession>
<reference evidence="4 5" key="1">
    <citation type="submission" date="2014-04" db="EMBL/GenBank/DDBJ databases">
        <title>Marinobacterium kochiensis sp. nov., isolated from sediment sample collected from Kochi backwaters in Kerala, India.</title>
        <authorList>
            <person name="Singh A."/>
            <person name="Pinnaka A.K."/>
        </authorList>
    </citation>
    <scope>NUCLEOTIDE SEQUENCE [LARGE SCALE GENOMIC DNA]</scope>
    <source>
        <strain evidence="4 5">AK27</strain>
    </source>
</reference>
<dbReference type="STRING" id="1232683.ADIMK_1289"/>
<feature type="coiled-coil region" evidence="3">
    <location>
        <begin position="222"/>
        <end position="249"/>
    </location>
</feature>
<dbReference type="Pfam" id="PF02321">
    <property type="entry name" value="OEP"/>
    <property type="match status" value="2"/>
</dbReference>
<dbReference type="GO" id="GO:0015562">
    <property type="term" value="F:efflux transmembrane transporter activity"/>
    <property type="evidence" value="ECO:0007669"/>
    <property type="project" value="InterPro"/>
</dbReference>
<dbReference type="GO" id="GO:0009279">
    <property type="term" value="C:cell outer membrane"/>
    <property type="evidence" value="ECO:0007669"/>
    <property type="project" value="UniProtKB-SubCell"/>
</dbReference>
<keyword evidence="2" id="KW-0732">Signal</keyword>
<dbReference type="Gene3D" id="1.20.1600.10">
    <property type="entry name" value="Outer membrane efflux proteins (OEP)"/>
    <property type="match status" value="1"/>
</dbReference>
<keyword evidence="2" id="KW-1134">Transmembrane beta strand</keyword>
<evidence type="ECO:0000256" key="2">
    <source>
        <dbReference type="RuleBase" id="RU362097"/>
    </source>
</evidence>
<dbReference type="Proteomes" id="UP000028252">
    <property type="component" value="Unassembled WGS sequence"/>
</dbReference>
<evidence type="ECO:0000313" key="4">
    <source>
        <dbReference type="EMBL" id="KEA64836.1"/>
    </source>
</evidence>
<name>A0A081G231_9GAMM</name>
<evidence type="ECO:0000256" key="3">
    <source>
        <dbReference type="SAM" id="Coils"/>
    </source>
</evidence>
<dbReference type="Gene3D" id="2.20.200.10">
    <property type="entry name" value="Outer membrane efflux proteins (OEP)"/>
    <property type="match status" value="1"/>
</dbReference>
<dbReference type="NCBIfam" id="TIGR01845">
    <property type="entry name" value="outer_NodT"/>
    <property type="match status" value="1"/>
</dbReference>
<comment type="caution">
    <text evidence="4">The sequence shown here is derived from an EMBL/GenBank/DDBJ whole genome shotgun (WGS) entry which is preliminary data.</text>
</comment>
<dbReference type="OrthoDB" id="9770517at2"/>
<dbReference type="eggNOG" id="COG1538">
    <property type="taxonomic scope" value="Bacteria"/>
</dbReference>
<gene>
    <name evidence="4" type="ORF">ADIMK_1289</name>
</gene>
<comment type="subcellular location">
    <subcellularLocation>
        <location evidence="2">Cell outer membrane</location>
        <topology evidence="2">Lipid-anchor</topology>
    </subcellularLocation>
</comment>
<keyword evidence="2" id="KW-0564">Palmitate</keyword>
<feature type="coiled-coil region" evidence="3">
    <location>
        <begin position="376"/>
        <end position="403"/>
    </location>
</feature>
<dbReference type="PANTHER" id="PTHR30203:SF32">
    <property type="entry name" value="CATION EFFLUX SYSTEM PROTEIN CUSC"/>
    <property type="match status" value="1"/>
</dbReference>
<keyword evidence="2" id="KW-0472">Membrane</keyword>
<dbReference type="PROSITE" id="PS51257">
    <property type="entry name" value="PROKAR_LIPOPROTEIN"/>
    <property type="match status" value="1"/>
</dbReference>
<proteinExistence type="inferred from homology"/>
<comment type="similarity">
    <text evidence="1 2">Belongs to the outer membrane factor (OMF) (TC 1.B.17) family.</text>
</comment>
<feature type="chain" id="PRO_5001432873" evidence="2">
    <location>
        <begin position="26"/>
        <end position="466"/>
    </location>
</feature>
<keyword evidence="2" id="KW-0812">Transmembrane</keyword>
<keyword evidence="5" id="KW-1185">Reference proteome</keyword>
<dbReference type="PATRIC" id="fig|1232683.4.peg.1279"/>
<organism evidence="4 5">
    <name type="scientific">Marinobacterium lacunae</name>
    <dbReference type="NCBI Taxonomy" id="1232683"/>
    <lineage>
        <taxon>Bacteria</taxon>
        <taxon>Pseudomonadati</taxon>
        <taxon>Pseudomonadota</taxon>
        <taxon>Gammaproteobacteria</taxon>
        <taxon>Oceanospirillales</taxon>
        <taxon>Oceanospirillaceae</taxon>
        <taxon>Marinobacterium</taxon>
    </lineage>
</organism>
<dbReference type="PANTHER" id="PTHR30203">
    <property type="entry name" value="OUTER MEMBRANE CATION EFFLUX PROTEIN"/>
    <property type="match status" value="1"/>
</dbReference>
<dbReference type="EMBL" id="JMQN01000015">
    <property type="protein sequence ID" value="KEA64836.1"/>
    <property type="molecule type" value="Genomic_DNA"/>
</dbReference>
<evidence type="ECO:0000256" key="1">
    <source>
        <dbReference type="ARBA" id="ARBA00007613"/>
    </source>
</evidence>
<sequence length="466" mass="50933">MTKNTLNTRIAALTLSIALLSGCSALTRSEFQSPALTVPSGWQNQVQNRAPGVDPWWQAFNDPQLNQLIERALETNNDLAQATLTLRKARLQAGVKEQELFPQLSASLSTSRSKPLDGGSSSRSYDATLSVSYEADLWGRVAANVDASKWTALASAEDREATAQALVATTATLYWQIGYLQQRLTLTDASLAYAEKTLSLTQTQYEAGAVSRLNVLQATRSLAAQRANRIELERQLGEAQNALAILFNQPPNSHETSITQLPETPLPQVNAGVPADLLLRRPDVKSALYSLRASLASRDATAAAYLPTLTLTGQVGDASSALRELLSNPVGTLGAGLVLPFLQWNEMQINKEIARVEYESAIITYRDTLYQAFEDVDNALSAISHYQAQGQQLEQQYASAAEAERLYESQYRNGAAAIQDWLDAQDDRRSAEESLLESRYKRLTAMATLYQALGGRDTMLNEPTGS</sequence>
<dbReference type="InterPro" id="IPR003423">
    <property type="entry name" value="OMP_efflux"/>
</dbReference>
<keyword evidence="2 4" id="KW-0449">Lipoprotein</keyword>
<dbReference type="InterPro" id="IPR010131">
    <property type="entry name" value="MdtP/NodT-like"/>
</dbReference>
<dbReference type="RefSeq" id="WP_036185076.1">
    <property type="nucleotide sequence ID" value="NZ_JMQN01000015.1"/>
</dbReference>
<dbReference type="AlphaFoldDB" id="A0A081G231"/>
<feature type="signal peptide" evidence="2">
    <location>
        <begin position="1"/>
        <end position="25"/>
    </location>
</feature>
<evidence type="ECO:0000313" key="5">
    <source>
        <dbReference type="Proteomes" id="UP000028252"/>
    </source>
</evidence>
<keyword evidence="3" id="KW-0175">Coiled coil</keyword>
<dbReference type="SUPFAM" id="SSF56954">
    <property type="entry name" value="Outer membrane efflux proteins (OEP)"/>
    <property type="match status" value="1"/>
</dbReference>